<keyword evidence="2" id="KW-0812">Transmembrane</keyword>
<gene>
    <name evidence="5" type="ORF">GP475_05925</name>
</gene>
<dbReference type="GO" id="GO:0012505">
    <property type="term" value="C:endomembrane system"/>
    <property type="evidence" value="ECO:0007669"/>
    <property type="project" value="UniProtKB-SubCell"/>
</dbReference>
<dbReference type="Pfam" id="PF02656">
    <property type="entry name" value="DUF202"/>
    <property type="match status" value="1"/>
</dbReference>
<accession>A0A7H0SNV2</accession>
<evidence type="ECO:0000256" key="1">
    <source>
        <dbReference type="ARBA" id="ARBA00004127"/>
    </source>
</evidence>
<keyword evidence="3" id="KW-1133">Transmembrane helix</keyword>
<evidence type="ECO:0000313" key="6">
    <source>
        <dbReference type="Proteomes" id="UP000516320"/>
    </source>
</evidence>
<sequence>MNQVIRHEDPGLQPERTALAWTRTTVSFCVASAMLLRWARVLGVHSFWIVALLIGVILCLNLSQRRRYLRHNHGLKTGSTQANIVGVLSLTSISLFLGLCSILLVLDS</sequence>
<dbReference type="InterPro" id="IPR003807">
    <property type="entry name" value="DUF202"/>
</dbReference>
<name>A0A7H0SNV2_9CORY</name>
<dbReference type="AlphaFoldDB" id="A0A7H0SNV2"/>
<comment type="subcellular location">
    <subcellularLocation>
        <location evidence="1">Endomembrane system</location>
        <topology evidence="1">Multi-pass membrane protein</topology>
    </subcellularLocation>
</comment>
<dbReference type="KEGG" id="cpoy:GP475_05925"/>
<evidence type="ECO:0000256" key="2">
    <source>
        <dbReference type="ARBA" id="ARBA00022692"/>
    </source>
</evidence>
<dbReference type="EMBL" id="CP046884">
    <property type="protein sequence ID" value="QNQ90227.1"/>
    <property type="molecule type" value="Genomic_DNA"/>
</dbReference>
<organism evidence="5 6">
    <name type="scientific">Corynebacterium poyangense</name>
    <dbReference type="NCBI Taxonomy" id="2684405"/>
    <lineage>
        <taxon>Bacteria</taxon>
        <taxon>Bacillati</taxon>
        <taxon>Actinomycetota</taxon>
        <taxon>Actinomycetes</taxon>
        <taxon>Mycobacteriales</taxon>
        <taxon>Corynebacteriaceae</taxon>
        <taxon>Corynebacterium</taxon>
    </lineage>
</organism>
<dbReference type="Proteomes" id="UP000516320">
    <property type="component" value="Chromosome"/>
</dbReference>
<reference evidence="5 6" key="1">
    <citation type="submission" date="2019-12" db="EMBL/GenBank/DDBJ databases">
        <title>Corynebacterium sp. nov., isolated from feces of the Anser Albifrons in China.</title>
        <authorList>
            <person name="Liu Q."/>
        </authorList>
    </citation>
    <scope>NUCLEOTIDE SEQUENCE [LARGE SCALE GENOMIC DNA]</scope>
    <source>
        <strain evidence="5 6">4H37-19</strain>
    </source>
</reference>
<protein>
    <submittedName>
        <fullName evidence="5">DUF202 domain-containing protein</fullName>
    </submittedName>
</protein>
<dbReference type="RefSeq" id="WP_187975683.1">
    <property type="nucleotide sequence ID" value="NZ_CP046884.1"/>
</dbReference>
<keyword evidence="4" id="KW-0472">Membrane</keyword>
<proteinExistence type="predicted"/>
<evidence type="ECO:0000313" key="5">
    <source>
        <dbReference type="EMBL" id="QNQ90227.1"/>
    </source>
</evidence>
<keyword evidence="6" id="KW-1185">Reference proteome</keyword>
<evidence type="ECO:0000256" key="3">
    <source>
        <dbReference type="ARBA" id="ARBA00022989"/>
    </source>
</evidence>
<evidence type="ECO:0000256" key="4">
    <source>
        <dbReference type="ARBA" id="ARBA00023136"/>
    </source>
</evidence>